<proteinExistence type="predicted"/>
<feature type="region of interest" description="Disordered" evidence="1">
    <location>
        <begin position="128"/>
        <end position="265"/>
    </location>
</feature>
<feature type="domain" description="SH3b" evidence="3">
    <location>
        <begin position="31"/>
        <end position="82"/>
    </location>
</feature>
<name>A0A1J5RBX5_9ZZZZ</name>
<organism evidence="4">
    <name type="scientific">mine drainage metagenome</name>
    <dbReference type="NCBI Taxonomy" id="410659"/>
    <lineage>
        <taxon>unclassified sequences</taxon>
        <taxon>metagenomes</taxon>
        <taxon>ecological metagenomes</taxon>
    </lineage>
</organism>
<feature type="compositionally biased region" description="Basic and acidic residues" evidence="1">
    <location>
        <begin position="256"/>
        <end position="265"/>
    </location>
</feature>
<keyword evidence="2" id="KW-0472">Membrane</keyword>
<keyword evidence="2" id="KW-0812">Transmembrane</keyword>
<evidence type="ECO:0000256" key="1">
    <source>
        <dbReference type="SAM" id="MobiDB-lite"/>
    </source>
</evidence>
<evidence type="ECO:0000256" key="2">
    <source>
        <dbReference type="SAM" id="Phobius"/>
    </source>
</evidence>
<feature type="transmembrane region" description="Helical" evidence="2">
    <location>
        <begin position="93"/>
        <end position="113"/>
    </location>
</feature>
<dbReference type="Gene3D" id="2.30.30.40">
    <property type="entry name" value="SH3 Domains"/>
    <property type="match status" value="1"/>
</dbReference>
<dbReference type="AlphaFoldDB" id="A0A1J5RBX5"/>
<keyword evidence="2" id="KW-1133">Transmembrane helix</keyword>
<reference evidence="4" key="1">
    <citation type="submission" date="2016-10" db="EMBL/GenBank/DDBJ databases">
        <title>Sequence of Gallionella enrichment culture.</title>
        <authorList>
            <person name="Poehlein A."/>
            <person name="Muehling M."/>
            <person name="Daniel R."/>
        </authorList>
    </citation>
    <scope>NUCLEOTIDE SEQUENCE</scope>
</reference>
<comment type="caution">
    <text evidence="4">The sequence shown here is derived from an EMBL/GenBank/DDBJ whole genome shotgun (WGS) entry which is preliminary data.</text>
</comment>
<evidence type="ECO:0000313" key="4">
    <source>
        <dbReference type="EMBL" id="OIQ89620.1"/>
    </source>
</evidence>
<dbReference type="InterPro" id="IPR003646">
    <property type="entry name" value="SH3-like_bac-type"/>
</dbReference>
<dbReference type="Pfam" id="PF08239">
    <property type="entry name" value="SH3_3"/>
    <property type="match status" value="1"/>
</dbReference>
<sequence>MTKILAGMLVALALGAMAPAAQAQAAYAAKDVNLRAGPGRDYPVVAIVPSGAALAVQGCLSDYAWCDVIAGPERGWVYAGNIDYAYGDAYVPLASYGPALGIAIVGFVLFDYWNRFYVHQPFYRDRERWEHHAPPRPRAPAPRREGPVLPAAPQLRPSPPPALSPVPRGQRPPHVTPPIRQQGPASRQPPAPTRPYAPQRPPAPALQPAPVRPAPPARVSPPAQHTAPYIAPQRDGARAPQTPGREGRGPGTHRPGPPDRGELSR</sequence>
<gene>
    <name evidence="4" type="ORF">GALL_284670</name>
</gene>
<evidence type="ECO:0000259" key="3">
    <source>
        <dbReference type="Pfam" id="PF08239"/>
    </source>
</evidence>
<dbReference type="EMBL" id="MLJW01000322">
    <property type="protein sequence ID" value="OIQ89620.1"/>
    <property type="molecule type" value="Genomic_DNA"/>
</dbReference>
<feature type="compositionally biased region" description="Pro residues" evidence="1">
    <location>
        <begin position="187"/>
        <end position="219"/>
    </location>
</feature>
<protein>
    <submittedName>
        <fullName evidence="4">Bacterial SH3 domain protein</fullName>
    </submittedName>
</protein>
<accession>A0A1J5RBX5</accession>